<dbReference type="Proteomes" id="UP001152531">
    <property type="component" value="Unassembled WGS sequence"/>
</dbReference>
<evidence type="ECO:0000313" key="1">
    <source>
        <dbReference type="EMBL" id="CAH6722911.1"/>
    </source>
</evidence>
<proteinExistence type="predicted"/>
<organism evidence="1 2">
    <name type="scientific">[Candida] jaroonii</name>
    <dbReference type="NCBI Taxonomy" id="467808"/>
    <lineage>
        <taxon>Eukaryota</taxon>
        <taxon>Fungi</taxon>
        <taxon>Dikarya</taxon>
        <taxon>Ascomycota</taxon>
        <taxon>Saccharomycotina</taxon>
        <taxon>Pichiomycetes</taxon>
        <taxon>Debaryomycetaceae</taxon>
        <taxon>Yamadazyma</taxon>
    </lineage>
</organism>
<gene>
    <name evidence="1" type="ORF">CLIB1444_11S03950</name>
</gene>
<keyword evidence="2" id="KW-1185">Reference proteome</keyword>
<name>A0ACA9YCV8_9ASCO</name>
<protein>
    <submittedName>
        <fullName evidence="1">Uncharacterized protein</fullName>
    </submittedName>
</protein>
<reference evidence="1" key="1">
    <citation type="submission" date="2022-06" db="EMBL/GenBank/DDBJ databases">
        <authorList>
            <person name="Legras J.-L."/>
            <person name="Devillers H."/>
            <person name="Grondin C."/>
        </authorList>
    </citation>
    <scope>NUCLEOTIDE SEQUENCE</scope>
    <source>
        <strain evidence="1">CLIB 1444</strain>
    </source>
</reference>
<dbReference type="EMBL" id="CALSDN010000011">
    <property type="protein sequence ID" value="CAH6722911.1"/>
    <property type="molecule type" value="Genomic_DNA"/>
</dbReference>
<comment type="caution">
    <text evidence="1">The sequence shown here is derived from an EMBL/GenBank/DDBJ whole genome shotgun (WGS) entry which is preliminary data.</text>
</comment>
<evidence type="ECO:0000313" key="2">
    <source>
        <dbReference type="Proteomes" id="UP001152531"/>
    </source>
</evidence>
<accession>A0ACA9YCV8</accession>
<sequence>MDWNNKSYVSDKKSSNDSITTENSTSTTATSVPDKNLPPVNNLPFNSPGQSPVNNVMPIPSHLGHHLPQQIVPPPSDTNQVMYQMNGNLYQSYPVYQVYPEYSDHQPSPQTYQRISDMEDKDGKKRKKSTSSASSTSSKSPVSSSAKMPAKRSRMGCITCRQRKKRCCETKPKCTECTRLKLNCVWPAPGTEHKNKSKELKEEENVMYHEIYGKIKVLRGIVEYKSDEAPTNNEFDK</sequence>